<reference evidence="4" key="2">
    <citation type="submission" date="2025-08" db="UniProtKB">
        <authorList>
            <consortium name="RefSeq"/>
        </authorList>
    </citation>
    <scope>IDENTIFICATION</scope>
    <source>
        <tissue evidence="4">Adult</tissue>
    </source>
</reference>
<dbReference type="RefSeq" id="XP_049304002.1">
    <property type="nucleotide sequence ID" value="XM_049448045.1"/>
</dbReference>
<feature type="compositionally biased region" description="Polar residues" evidence="1">
    <location>
        <begin position="470"/>
        <end position="490"/>
    </location>
</feature>
<dbReference type="InterPro" id="IPR014710">
    <property type="entry name" value="RmlC-like_jellyroll"/>
</dbReference>
<dbReference type="Gene3D" id="1.10.10.60">
    <property type="entry name" value="Homeodomain-like"/>
    <property type="match status" value="1"/>
</dbReference>
<dbReference type="PANTHER" id="PTHR23011">
    <property type="entry name" value="CYCLIC NUCLEOTIDE-BINDING DOMAIN CONTAINING PROTEIN"/>
    <property type="match status" value="1"/>
</dbReference>
<dbReference type="Proteomes" id="UP001652620">
    <property type="component" value="Chromosome 2"/>
</dbReference>
<evidence type="ECO:0000259" key="2">
    <source>
        <dbReference type="PROSITE" id="PS50042"/>
    </source>
</evidence>
<dbReference type="InterPro" id="IPR000595">
    <property type="entry name" value="cNMP-bd_dom"/>
</dbReference>
<organism evidence="3 4">
    <name type="scientific">Bactrocera dorsalis</name>
    <name type="common">Oriental fruit fly</name>
    <name type="synonym">Dacus dorsalis</name>
    <dbReference type="NCBI Taxonomy" id="27457"/>
    <lineage>
        <taxon>Eukaryota</taxon>
        <taxon>Metazoa</taxon>
        <taxon>Ecdysozoa</taxon>
        <taxon>Arthropoda</taxon>
        <taxon>Hexapoda</taxon>
        <taxon>Insecta</taxon>
        <taxon>Pterygota</taxon>
        <taxon>Neoptera</taxon>
        <taxon>Endopterygota</taxon>
        <taxon>Diptera</taxon>
        <taxon>Brachycera</taxon>
        <taxon>Muscomorpha</taxon>
        <taxon>Tephritoidea</taxon>
        <taxon>Tephritidae</taxon>
        <taxon>Bactrocera</taxon>
        <taxon>Bactrocera</taxon>
    </lineage>
</organism>
<dbReference type="SUPFAM" id="SSF51206">
    <property type="entry name" value="cAMP-binding domain-like"/>
    <property type="match status" value="1"/>
</dbReference>
<dbReference type="GeneID" id="105233899"/>
<dbReference type="InterPro" id="IPR044822">
    <property type="entry name" value="Myb_DNA-bind_4"/>
</dbReference>
<evidence type="ECO:0000313" key="4">
    <source>
        <dbReference type="RefSeq" id="XP_049304002.1"/>
    </source>
</evidence>
<dbReference type="Gene3D" id="2.60.120.10">
    <property type="entry name" value="Jelly Rolls"/>
    <property type="match status" value="1"/>
</dbReference>
<gene>
    <name evidence="4" type="primary">LOC105233899</name>
</gene>
<evidence type="ECO:0000256" key="1">
    <source>
        <dbReference type="SAM" id="MobiDB-lite"/>
    </source>
</evidence>
<dbReference type="CDD" id="cd00038">
    <property type="entry name" value="CAP_ED"/>
    <property type="match status" value="1"/>
</dbReference>
<name>A0ABM3J432_BACDO</name>
<dbReference type="PANTHER" id="PTHR23011:SF41">
    <property type="entry name" value="CYCLIC NUCLEOTIDE-BINDING DOMAIN-CONTAINING PROTEIN"/>
    <property type="match status" value="1"/>
</dbReference>
<dbReference type="InterPro" id="IPR018490">
    <property type="entry name" value="cNMP-bd_dom_sf"/>
</dbReference>
<feature type="domain" description="Cyclic nucleotide-binding" evidence="2">
    <location>
        <begin position="96"/>
        <end position="207"/>
    </location>
</feature>
<accession>A0ABM3J432</accession>
<dbReference type="SMART" id="SM00100">
    <property type="entry name" value="cNMP"/>
    <property type="match status" value="1"/>
</dbReference>
<feature type="region of interest" description="Disordered" evidence="1">
    <location>
        <begin position="469"/>
        <end position="498"/>
    </location>
</feature>
<dbReference type="Pfam" id="PF13837">
    <property type="entry name" value="Myb_DNA-bind_4"/>
    <property type="match status" value="1"/>
</dbReference>
<reference evidence="3" key="1">
    <citation type="submission" date="2025-05" db="UniProtKB">
        <authorList>
            <consortium name="RefSeq"/>
        </authorList>
    </citation>
    <scope>NUCLEOTIDE SEQUENCE [LARGE SCALE GENOMIC DNA]</scope>
</reference>
<dbReference type="Pfam" id="PF00027">
    <property type="entry name" value="cNMP_binding"/>
    <property type="match status" value="1"/>
</dbReference>
<sequence>MATKRGRGEGDVKKKMARLRFKNLVRSVTLNRIWLMDSGEQKLSLNVKKNINMLIRPQRKVGILTMAEKTLLRTHHYLRSINDRKKLVNLLASLTCFSRIPPKVRARLTPVIKLCFVGPGRKIIKEGDPPSTVYFILSGEVELYKRVFDRTKHTYVDKLESISGPGDCLGDIEMIEDCERLNTYISRNQVELLVLHEDDFNTILRPTMAKQWMERKAAVSSLEYFKYLNHDQIITACKLGLIRQFDPLETIYYEDKGHISYVHFVISGECMILQCLKMKVTTKAGGKSFELFDISQNEGDNLLFQDSTLNISKDGIFRNISSFFDVNYEIMSEEEDKNKKGSRLTKNMEKVQKKYIGNAAIRNIIEVWAQFNSQLRGVHKNSHIYSAMSTQLVNEHGVLLAPAELRNRINNLTKKYRQERKAVGPSGGAPSNWEFYDDIHKIIGSYKSNFTHELADESIENVSDPLDTSMAASSLSNESGLEEAPSTSSAAIKRKRNSDEDYLELAKKEQKMMEAYFNKSLENEEKALKLMEQTNAVLMAMLNKHM</sequence>
<keyword evidence="3" id="KW-1185">Reference proteome</keyword>
<proteinExistence type="predicted"/>
<protein>
    <submittedName>
        <fullName evidence="4">Uncharacterized protein LOC105233899</fullName>
    </submittedName>
</protein>
<dbReference type="PROSITE" id="PS50042">
    <property type="entry name" value="CNMP_BINDING_3"/>
    <property type="match status" value="1"/>
</dbReference>
<evidence type="ECO:0000313" key="3">
    <source>
        <dbReference type="Proteomes" id="UP001652620"/>
    </source>
</evidence>